<dbReference type="InterPro" id="IPR029044">
    <property type="entry name" value="Nucleotide-diphossugar_trans"/>
</dbReference>
<evidence type="ECO:0000313" key="2">
    <source>
        <dbReference type="EMBL" id="GGP18995.1"/>
    </source>
</evidence>
<gene>
    <name evidence="2" type="ORF">GCM10007981_00890</name>
</gene>
<accession>A0A830GTA4</accession>
<feature type="domain" description="Glycosyltransferase 2-like" evidence="1">
    <location>
        <begin position="6"/>
        <end position="136"/>
    </location>
</feature>
<protein>
    <recommendedName>
        <fullName evidence="1">Glycosyltransferase 2-like domain-containing protein</fullName>
    </recommendedName>
</protein>
<dbReference type="Proteomes" id="UP000610960">
    <property type="component" value="Unassembled WGS sequence"/>
</dbReference>
<evidence type="ECO:0000313" key="3">
    <source>
        <dbReference type="Proteomes" id="UP000610960"/>
    </source>
</evidence>
<dbReference type="PANTHER" id="PTHR43179">
    <property type="entry name" value="RHAMNOSYLTRANSFERASE WBBL"/>
    <property type="match status" value="1"/>
</dbReference>
<dbReference type="RefSeq" id="WP_188595512.1">
    <property type="nucleotide sequence ID" value="NZ_BMNL01000001.1"/>
</dbReference>
<dbReference type="Gene3D" id="3.90.550.10">
    <property type="entry name" value="Spore Coat Polysaccharide Biosynthesis Protein SpsA, Chain A"/>
    <property type="match status" value="1"/>
</dbReference>
<keyword evidence="3" id="KW-1185">Reference proteome</keyword>
<proteinExistence type="predicted"/>
<reference evidence="2" key="1">
    <citation type="journal article" date="2014" name="Int. J. Syst. Evol. Microbiol.">
        <title>Complete genome sequence of Corynebacterium casei LMG S-19264T (=DSM 44701T), isolated from a smear-ripened cheese.</title>
        <authorList>
            <consortium name="US DOE Joint Genome Institute (JGI-PGF)"/>
            <person name="Walter F."/>
            <person name="Albersmeier A."/>
            <person name="Kalinowski J."/>
            <person name="Ruckert C."/>
        </authorList>
    </citation>
    <scope>NUCLEOTIDE SEQUENCE</scope>
    <source>
        <strain evidence="2">JCM 10088</strain>
    </source>
</reference>
<evidence type="ECO:0000259" key="1">
    <source>
        <dbReference type="Pfam" id="PF00535"/>
    </source>
</evidence>
<name>A0A830GTA4_9CREN</name>
<dbReference type="EMBL" id="BMNL01000001">
    <property type="protein sequence ID" value="GGP18995.1"/>
    <property type="molecule type" value="Genomic_DNA"/>
</dbReference>
<dbReference type="SUPFAM" id="SSF53448">
    <property type="entry name" value="Nucleotide-diphospho-sugar transferases"/>
    <property type="match status" value="1"/>
</dbReference>
<dbReference type="InterPro" id="IPR001173">
    <property type="entry name" value="Glyco_trans_2-like"/>
</dbReference>
<dbReference type="Pfam" id="PF00535">
    <property type="entry name" value="Glycos_transf_2"/>
    <property type="match status" value="1"/>
</dbReference>
<dbReference type="PANTHER" id="PTHR43179:SF7">
    <property type="entry name" value="RHAMNOSYLTRANSFERASE WBBL"/>
    <property type="match status" value="1"/>
</dbReference>
<dbReference type="AlphaFoldDB" id="A0A830GTA4"/>
<organism evidence="2 3">
    <name type="scientific">Thermocladium modestius</name>
    <dbReference type="NCBI Taxonomy" id="62609"/>
    <lineage>
        <taxon>Archaea</taxon>
        <taxon>Thermoproteota</taxon>
        <taxon>Thermoprotei</taxon>
        <taxon>Thermoproteales</taxon>
        <taxon>Thermoproteaceae</taxon>
        <taxon>Thermocladium</taxon>
    </lineage>
</organism>
<reference evidence="2" key="2">
    <citation type="submission" date="2020-09" db="EMBL/GenBank/DDBJ databases">
        <authorList>
            <person name="Sun Q."/>
            <person name="Ohkuma M."/>
        </authorList>
    </citation>
    <scope>NUCLEOTIDE SEQUENCE</scope>
    <source>
        <strain evidence="2">JCM 10088</strain>
    </source>
</reference>
<sequence length="346" mass="39667">MRTKVSVIWLNYNSMKFMDTVYKSLEAFLNMDFNSYELLIVDNASNDGSFEHIVRFLEERKQDNVKVKIIRNDKNLGYAGGMNAGWEAKDPESKYVAFVNNDLIPAPYSLAKLVEYMEDGERVAAASGLIHYPDGKIIYSTGGWIDELWIGGGICNGLVADECPGIDKIHYVTYPDGAYMVVRVDAIKRVMPNGKPFIDETFLYLDDSLLGLILWNRGYQVKYIPIDIGIHYQGMVTRGSLSNFYGVRGSTALSLIVKTRYSNTLISRILRSRRLFYLFINKVNYRGFIDGMQLANVLIEKVGVLNLYCAPYRYVTPLEVTSELLLLRRRYLKVKLNELKIRNRYL</sequence>
<comment type="caution">
    <text evidence="2">The sequence shown here is derived from an EMBL/GenBank/DDBJ whole genome shotgun (WGS) entry which is preliminary data.</text>
</comment>
<dbReference type="OrthoDB" id="31358at2157"/>